<dbReference type="InterPro" id="IPR020013">
    <property type="entry name" value="Flagellar_FlgE/F/G"/>
</dbReference>
<reference evidence="10" key="2">
    <citation type="submission" date="2020-09" db="EMBL/GenBank/DDBJ databases">
        <authorList>
            <person name="Sun Q."/>
            <person name="Zhou Y."/>
        </authorList>
    </citation>
    <scope>NUCLEOTIDE SEQUENCE</scope>
    <source>
        <strain evidence="10">CGMCC 1.15425</strain>
    </source>
</reference>
<dbReference type="Pfam" id="PF06429">
    <property type="entry name" value="Flg_bbr_C"/>
    <property type="match status" value="1"/>
</dbReference>
<name>A0A917GUI1_9GAMM</name>
<dbReference type="InterPro" id="IPR010930">
    <property type="entry name" value="Flg_bb/hook_C_dom"/>
</dbReference>
<evidence type="ECO:0000259" key="8">
    <source>
        <dbReference type="Pfam" id="PF06429"/>
    </source>
</evidence>
<evidence type="ECO:0000256" key="4">
    <source>
        <dbReference type="ARBA" id="ARBA00038560"/>
    </source>
</evidence>
<dbReference type="InterPro" id="IPR037925">
    <property type="entry name" value="FlgE/F/G-like"/>
</dbReference>
<dbReference type="InterPro" id="IPR053967">
    <property type="entry name" value="LlgE_F_G-like_D1"/>
</dbReference>
<organism evidence="10 11">
    <name type="scientific">Pseudohongiella nitratireducens</name>
    <dbReference type="NCBI Taxonomy" id="1768907"/>
    <lineage>
        <taxon>Bacteria</taxon>
        <taxon>Pseudomonadati</taxon>
        <taxon>Pseudomonadota</taxon>
        <taxon>Gammaproteobacteria</taxon>
        <taxon>Pseudomonadales</taxon>
        <taxon>Pseudohongiellaceae</taxon>
        <taxon>Pseudohongiella</taxon>
    </lineage>
</organism>
<dbReference type="OrthoDB" id="9804559at2"/>
<evidence type="ECO:0000256" key="2">
    <source>
        <dbReference type="ARBA" id="ARBA00009677"/>
    </source>
</evidence>
<keyword evidence="10" id="KW-0282">Flagellum</keyword>
<comment type="subcellular location">
    <subcellularLocation>
        <location evidence="1 6">Bacterial flagellum basal body</location>
    </subcellularLocation>
</comment>
<evidence type="ECO:0000256" key="3">
    <source>
        <dbReference type="ARBA" id="ARBA00023143"/>
    </source>
</evidence>
<dbReference type="NCBIfam" id="TIGR02490">
    <property type="entry name" value="flgF"/>
    <property type="match status" value="1"/>
</dbReference>
<dbReference type="GO" id="GO:0030694">
    <property type="term" value="C:bacterial-type flagellum basal body, rod"/>
    <property type="evidence" value="ECO:0007669"/>
    <property type="project" value="UniProtKB-UniRule"/>
</dbReference>
<evidence type="ECO:0000256" key="6">
    <source>
        <dbReference type="RuleBase" id="RU362116"/>
    </source>
</evidence>
<feature type="domain" description="Flagellar basal body rod protein N-terminal" evidence="7">
    <location>
        <begin position="5"/>
        <end position="35"/>
    </location>
</feature>
<dbReference type="Pfam" id="PF00460">
    <property type="entry name" value="Flg_bb_rod"/>
    <property type="match status" value="1"/>
</dbReference>
<keyword evidence="10" id="KW-0966">Cell projection</keyword>
<keyword evidence="10" id="KW-0969">Cilium</keyword>
<keyword evidence="3 6" id="KW-0975">Bacterial flagellum</keyword>
<feature type="domain" description="Flagellar hook protein FlgE/F/G-like D1" evidence="9">
    <location>
        <begin position="81"/>
        <end position="146"/>
    </location>
</feature>
<comment type="subunit">
    <text evidence="4 6">The basal body constitutes a major portion of the flagellar organelle and consists of five rings (E,L,P,S, and M) mounted on a central rod. The rod consists of about 26 subunits of FlgG in the distal portion, and FlgB, FlgC and FlgF are thought to build up the proximal portion of the rod with about 6 subunits each.</text>
</comment>
<reference evidence="10" key="1">
    <citation type="journal article" date="2014" name="Int. J. Syst. Evol. Microbiol.">
        <title>Complete genome sequence of Corynebacterium casei LMG S-19264T (=DSM 44701T), isolated from a smear-ripened cheese.</title>
        <authorList>
            <consortium name="US DOE Joint Genome Institute (JGI-PGF)"/>
            <person name="Walter F."/>
            <person name="Albersmeier A."/>
            <person name="Kalinowski J."/>
            <person name="Ruckert C."/>
        </authorList>
    </citation>
    <scope>NUCLEOTIDE SEQUENCE</scope>
    <source>
        <strain evidence="10">CGMCC 1.15425</strain>
    </source>
</reference>
<dbReference type="Pfam" id="PF22692">
    <property type="entry name" value="LlgE_F_G_D1"/>
    <property type="match status" value="1"/>
</dbReference>
<evidence type="ECO:0000313" key="11">
    <source>
        <dbReference type="Proteomes" id="UP000627715"/>
    </source>
</evidence>
<dbReference type="NCBIfam" id="NF009280">
    <property type="entry name" value="PRK12640.1"/>
    <property type="match status" value="1"/>
</dbReference>
<keyword evidence="11" id="KW-1185">Reference proteome</keyword>
<dbReference type="GO" id="GO:0071978">
    <property type="term" value="P:bacterial-type flagellum-dependent swarming motility"/>
    <property type="evidence" value="ECO:0007669"/>
    <property type="project" value="TreeGrafter"/>
</dbReference>
<dbReference type="InterPro" id="IPR012836">
    <property type="entry name" value="FlgF"/>
</dbReference>
<dbReference type="RefSeq" id="WP_068813059.1">
    <property type="nucleotide sequence ID" value="NZ_BMIY01000005.1"/>
</dbReference>
<sequence length="246" mass="25902">MDKALYIGMTGATQAMKAQAIVSNNLANASTTGFQADLAQARAMSVFGPGMPSRAYSMTENPGTDFSRGNLEQTGNMLDIAVRGEGMIAVQAADGSEAYTRAGNLKLSVFGELQTGNGLPVLGNNGPVVLPPHETVHIGEDGTLSVQELGQGAEVLAMVDRIKLVDAQPAELVKGTDGLLRRRDGGETPANAEIQVVNGYLETSNVNVVDAMVDMIALTRGYEMNVRMMQTVDENSAASARLLQSQ</sequence>
<evidence type="ECO:0000259" key="9">
    <source>
        <dbReference type="Pfam" id="PF22692"/>
    </source>
</evidence>
<dbReference type="InterPro" id="IPR019776">
    <property type="entry name" value="Flagellar_basal_body_rod_CS"/>
</dbReference>
<dbReference type="PANTHER" id="PTHR30435:SF18">
    <property type="entry name" value="FLAGELLAR BASAL-BODY ROD PROTEIN FLGF"/>
    <property type="match status" value="1"/>
</dbReference>
<dbReference type="PROSITE" id="PS00588">
    <property type="entry name" value="FLAGELLA_BB_ROD"/>
    <property type="match status" value="1"/>
</dbReference>
<gene>
    <name evidence="10" type="primary">flgF</name>
    <name evidence="10" type="ORF">GCM10011403_13160</name>
</gene>
<dbReference type="NCBIfam" id="TIGR03506">
    <property type="entry name" value="FlgEFG_subfam"/>
    <property type="match status" value="1"/>
</dbReference>
<comment type="similarity">
    <text evidence="2 6">Belongs to the flagella basal body rod proteins family.</text>
</comment>
<accession>A0A917GUI1</accession>
<dbReference type="Proteomes" id="UP000627715">
    <property type="component" value="Unassembled WGS sequence"/>
</dbReference>
<protein>
    <recommendedName>
        <fullName evidence="5 6">Flagellar basal-body rod protein FlgF</fullName>
    </recommendedName>
</protein>
<dbReference type="SUPFAM" id="SSF117143">
    <property type="entry name" value="Flagellar hook protein flgE"/>
    <property type="match status" value="1"/>
</dbReference>
<evidence type="ECO:0000256" key="5">
    <source>
        <dbReference type="ARBA" id="ARBA00040228"/>
    </source>
</evidence>
<dbReference type="InterPro" id="IPR001444">
    <property type="entry name" value="Flag_bb_rod_N"/>
</dbReference>
<dbReference type="EMBL" id="BMIY01000005">
    <property type="protein sequence ID" value="GGG57295.1"/>
    <property type="molecule type" value="Genomic_DNA"/>
</dbReference>
<feature type="domain" description="Flagellar basal-body/hook protein C-terminal" evidence="8">
    <location>
        <begin position="198"/>
        <end position="242"/>
    </location>
</feature>
<dbReference type="PANTHER" id="PTHR30435">
    <property type="entry name" value="FLAGELLAR PROTEIN"/>
    <property type="match status" value="1"/>
</dbReference>
<comment type="caution">
    <text evidence="10">The sequence shown here is derived from an EMBL/GenBank/DDBJ whole genome shotgun (WGS) entry which is preliminary data.</text>
</comment>
<evidence type="ECO:0000313" key="10">
    <source>
        <dbReference type="EMBL" id="GGG57295.1"/>
    </source>
</evidence>
<dbReference type="AlphaFoldDB" id="A0A917GUI1"/>
<proteinExistence type="inferred from homology"/>
<evidence type="ECO:0000256" key="1">
    <source>
        <dbReference type="ARBA" id="ARBA00004117"/>
    </source>
</evidence>
<evidence type="ECO:0000259" key="7">
    <source>
        <dbReference type="Pfam" id="PF00460"/>
    </source>
</evidence>